<feature type="transmembrane region" description="Helical" evidence="1">
    <location>
        <begin position="134"/>
        <end position="153"/>
    </location>
</feature>
<feature type="transmembrane region" description="Helical" evidence="1">
    <location>
        <begin position="14"/>
        <end position="33"/>
    </location>
</feature>
<organism evidence="2 3">
    <name type="scientific">Acanthosepion pharaonis</name>
    <name type="common">Pharaoh cuttlefish</name>
    <name type="synonym">Sepia pharaonis</name>
    <dbReference type="NCBI Taxonomy" id="158019"/>
    <lineage>
        <taxon>Eukaryota</taxon>
        <taxon>Metazoa</taxon>
        <taxon>Spiralia</taxon>
        <taxon>Lophotrochozoa</taxon>
        <taxon>Mollusca</taxon>
        <taxon>Cephalopoda</taxon>
        <taxon>Coleoidea</taxon>
        <taxon>Decapodiformes</taxon>
        <taxon>Sepiida</taxon>
        <taxon>Sepiina</taxon>
        <taxon>Sepiidae</taxon>
        <taxon>Acanthosepion</taxon>
    </lineage>
</organism>
<feature type="transmembrane region" description="Helical" evidence="1">
    <location>
        <begin position="53"/>
        <end position="77"/>
    </location>
</feature>
<accession>A0A812EJB9</accession>
<dbReference type="EMBL" id="CAHIKZ030005463">
    <property type="protein sequence ID" value="CAE1325949.1"/>
    <property type="molecule type" value="Genomic_DNA"/>
</dbReference>
<reference evidence="2" key="1">
    <citation type="submission" date="2021-01" db="EMBL/GenBank/DDBJ databases">
        <authorList>
            <person name="Li R."/>
            <person name="Bekaert M."/>
        </authorList>
    </citation>
    <scope>NUCLEOTIDE SEQUENCE</scope>
    <source>
        <strain evidence="2">Farmed</strain>
    </source>
</reference>
<protein>
    <submittedName>
        <fullName evidence="2">Uncharacterized protein</fullName>
    </submittedName>
</protein>
<evidence type="ECO:0000256" key="1">
    <source>
        <dbReference type="SAM" id="Phobius"/>
    </source>
</evidence>
<comment type="caution">
    <text evidence="2">The sequence shown here is derived from an EMBL/GenBank/DDBJ whole genome shotgun (WGS) entry which is preliminary data.</text>
</comment>
<gene>
    <name evidence="2" type="ORF">SPHA_75536</name>
</gene>
<keyword evidence="1" id="KW-0812">Transmembrane</keyword>
<sequence length="156" mass="17982">MVCSFFLSFPSRALFKGLLTVETAFSLFDIAAFRIRRHLQDVLQARSRLIFSFALRFCFLLFTWSIFKILTFSHYGWNEVIDPLSHLQGQRRFSLKCFNFSQPESIRVNHAVNTLTKREGNGTLCSILGATKSTYLFGFTIFTFSANTGLFILECF</sequence>
<dbReference type="Proteomes" id="UP000597762">
    <property type="component" value="Unassembled WGS sequence"/>
</dbReference>
<keyword evidence="3" id="KW-1185">Reference proteome</keyword>
<name>A0A812EJB9_ACAPH</name>
<proteinExistence type="predicted"/>
<evidence type="ECO:0000313" key="2">
    <source>
        <dbReference type="EMBL" id="CAE1325949.1"/>
    </source>
</evidence>
<evidence type="ECO:0000313" key="3">
    <source>
        <dbReference type="Proteomes" id="UP000597762"/>
    </source>
</evidence>
<keyword evidence="1" id="KW-0472">Membrane</keyword>
<dbReference type="AlphaFoldDB" id="A0A812EJB9"/>
<keyword evidence="1" id="KW-1133">Transmembrane helix</keyword>